<evidence type="ECO:0000313" key="10">
    <source>
        <dbReference type="Proteomes" id="UP001443914"/>
    </source>
</evidence>
<comment type="similarity">
    <text evidence="5">Belongs to the small heat shock protein (HSP20) family.</text>
</comment>
<accession>A0AAW1IK55</accession>
<feature type="domain" description="ARID" evidence="8">
    <location>
        <begin position="249"/>
        <end position="340"/>
    </location>
</feature>
<dbReference type="InterPro" id="IPR045147">
    <property type="entry name" value="ARI3A/B/C"/>
</dbReference>
<evidence type="ECO:0000256" key="4">
    <source>
        <dbReference type="ARBA" id="ARBA00023242"/>
    </source>
</evidence>
<dbReference type="AlphaFoldDB" id="A0AAW1IK55"/>
<dbReference type="GO" id="GO:0003677">
    <property type="term" value="F:DNA binding"/>
    <property type="evidence" value="ECO:0007669"/>
    <property type="project" value="UniProtKB-KW"/>
</dbReference>
<dbReference type="SMART" id="SM00501">
    <property type="entry name" value="BRIGHT"/>
    <property type="match status" value="1"/>
</dbReference>
<dbReference type="CDD" id="cd06464">
    <property type="entry name" value="ACD_sHsps-like"/>
    <property type="match status" value="1"/>
</dbReference>
<name>A0AAW1IK55_SAPOF</name>
<dbReference type="InterPro" id="IPR008978">
    <property type="entry name" value="HSP20-like_chaperone"/>
</dbReference>
<evidence type="ECO:0000256" key="6">
    <source>
        <dbReference type="SAM" id="MobiDB-lite"/>
    </source>
</evidence>
<keyword evidence="10" id="KW-1185">Reference proteome</keyword>
<feature type="region of interest" description="Disordered" evidence="6">
    <location>
        <begin position="196"/>
        <end position="225"/>
    </location>
</feature>
<keyword evidence="4" id="KW-0539">Nucleus</keyword>
<keyword evidence="3" id="KW-0804">Transcription</keyword>
<feature type="domain" description="SHSP" evidence="7">
    <location>
        <begin position="444"/>
        <end position="544"/>
    </location>
</feature>
<evidence type="ECO:0000313" key="9">
    <source>
        <dbReference type="EMBL" id="KAK9690161.1"/>
    </source>
</evidence>
<dbReference type="Gene3D" id="2.60.40.790">
    <property type="match status" value="1"/>
</dbReference>
<dbReference type="CDD" id="cd16100">
    <property type="entry name" value="ARID"/>
    <property type="match status" value="1"/>
</dbReference>
<feature type="compositionally biased region" description="Basic and acidic residues" evidence="6">
    <location>
        <begin position="213"/>
        <end position="225"/>
    </location>
</feature>
<dbReference type="Gene3D" id="1.10.150.60">
    <property type="entry name" value="ARID DNA-binding domain"/>
    <property type="match status" value="1"/>
</dbReference>
<dbReference type="Proteomes" id="UP001443914">
    <property type="component" value="Unassembled WGS sequence"/>
</dbReference>
<dbReference type="PANTHER" id="PTHR15348:SF0">
    <property type="entry name" value="PROTEIN DEAD RINGER"/>
    <property type="match status" value="1"/>
</dbReference>
<feature type="compositionally biased region" description="Basic and acidic residues" evidence="6">
    <location>
        <begin position="91"/>
        <end position="101"/>
    </location>
</feature>
<evidence type="ECO:0000256" key="2">
    <source>
        <dbReference type="ARBA" id="ARBA00023125"/>
    </source>
</evidence>
<dbReference type="GO" id="GO:0005634">
    <property type="term" value="C:nucleus"/>
    <property type="evidence" value="ECO:0007669"/>
    <property type="project" value="TreeGrafter"/>
</dbReference>
<evidence type="ECO:0000259" key="7">
    <source>
        <dbReference type="PROSITE" id="PS01031"/>
    </source>
</evidence>
<reference evidence="9" key="1">
    <citation type="submission" date="2024-03" db="EMBL/GenBank/DDBJ databases">
        <title>WGS assembly of Saponaria officinalis var. Norfolk2.</title>
        <authorList>
            <person name="Jenkins J."/>
            <person name="Shu S."/>
            <person name="Grimwood J."/>
            <person name="Barry K."/>
            <person name="Goodstein D."/>
            <person name="Schmutz J."/>
            <person name="Leebens-Mack J."/>
            <person name="Osbourn A."/>
        </authorList>
    </citation>
    <scope>NUCLEOTIDE SEQUENCE [LARGE SCALE GENOMIC DNA]</scope>
    <source>
        <strain evidence="9">JIC</strain>
    </source>
</reference>
<feature type="compositionally biased region" description="Basic and acidic residues" evidence="6">
    <location>
        <begin position="16"/>
        <end position="28"/>
    </location>
</feature>
<dbReference type="EMBL" id="JBDFQZ010000009">
    <property type="protein sequence ID" value="KAK9690161.1"/>
    <property type="molecule type" value="Genomic_DNA"/>
</dbReference>
<feature type="compositionally biased region" description="Acidic residues" evidence="6">
    <location>
        <begin position="52"/>
        <end position="78"/>
    </location>
</feature>
<evidence type="ECO:0000256" key="5">
    <source>
        <dbReference type="PROSITE-ProRule" id="PRU00285"/>
    </source>
</evidence>
<dbReference type="PROSITE" id="PS01031">
    <property type="entry name" value="SHSP"/>
    <property type="match status" value="1"/>
</dbReference>
<dbReference type="SUPFAM" id="SSF46774">
    <property type="entry name" value="ARID-like"/>
    <property type="match status" value="1"/>
</dbReference>
<dbReference type="PROSITE" id="PS51011">
    <property type="entry name" value="ARID"/>
    <property type="match status" value="1"/>
</dbReference>
<evidence type="ECO:0000259" key="8">
    <source>
        <dbReference type="PROSITE" id="PS51011"/>
    </source>
</evidence>
<protein>
    <submittedName>
        <fullName evidence="9">Uncharacterized protein</fullName>
    </submittedName>
</protein>
<dbReference type="InterPro" id="IPR002068">
    <property type="entry name" value="A-crystallin/Hsp20_dom"/>
</dbReference>
<sequence>MLHTRLTISVESMMEAKEAEQSCRDKSEFLNNEQAAVEDTEMGEEKPREDKEEAEDDAEQEEDEDEETEESENEDDEQEKNLQHNSADVSNDGRKEMHAETSSETNSDENMDSPVDAVENSRHMQTGNVDYSVDDGGEASLKFGLVSSQKSPISDEKGSMRPNVEEDIGMKVDISGSLNHQSVGDEIIRTHLVASPNAQSSPSKVEHMEDEVKDGTKKDEDPANVENRKTSNLFMFDTDTSGGGDAGTEKEQAAFMMELHKFHKDRGLDFKPPKFYGVPLNLLKLWRAVLKLGGYDEVTACKYWRQVGESFRPPKTCTTISWTFRIFYEKALLEYERYRTSADGISLPTLLVPVGAENQGPGSGRALRDSAARAMQGWHSQRILDNGEVSDPIIKEKNSMPLSKKEKPLKSLGSGGIIKRKNPSSTNDAVKSVQMKLPKIHSDATVIDIGSPADWVKINVRATRDCYEVYALVPGLLREEVRVQSDPAGRLVISGEPENPDNPWNVTPFKKVVSLPSRIDPHQTSAVVTLHGQLFVRVPFEQYD</sequence>
<feature type="region of interest" description="Disordered" evidence="6">
    <location>
        <begin position="404"/>
        <end position="429"/>
    </location>
</feature>
<organism evidence="9 10">
    <name type="scientific">Saponaria officinalis</name>
    <name type="common">Common soapwort</name>
    <name type="synonym">Lychnis saponaria</name>
    <dbReference type="NCBI Taxonomy" id="3572"/>
    <lineage>
        <taxon>Eukaryota</taxon>
        <taxon>Viridiplantae</taxon>
        <taxon>Streptophyta</taxon>
        <taxon>Embryophyta</taxon>
        <taxon>Tracheophyta</taxon>
        <taxon>Spermatophyta</taxon>
        <taxon>Magnoliopsida</taxon>
        <taxon>eudicotyledons</taxon>
        <taxon>Gunneridae</taxon>
        <taxon>Pentapetalae</taxon>
        <taxon>Caryophyllales</taxon>
        <taxon>Caryophyllaceae</taxon>
        <taxon>Caryophylleae</taxon>
        <taxon>Saponaria</taxon>
    </lineage>
</organism>
<dbReference type="GO" id="GO:0006357">
    <property type="term" value="P:regulation of transcription by RNA polymerase II"/>
    <property type="evidence" value="ECO:0007669"/>
    <property type="project" value="InterPro"/>
</dbReference>
<proteinExistence type="inferred from homology"/>
<comment type="caution">
    <text evidence="9">The sequence shown here is derived from an EMBL/GenBank/DDBJ whole genome shotgun (WGS) entry which is preliminary data.</text>
</comment>
<dbReference type="FunFam" id="1.10.150.60:FF:000018">
    <property type="entry name" value="AT-rich interactive domain-containing protein 3"/>
    <property type="match status" value="1"/>
</dbReference>
<evidence type="ECO:0000256" key="1">
    <source>
        <dbReference type="ARBA" id="ARBA00023015"/>
    </source>
</evidence>
<keyword evidence="1" id="KW-0805">Transcription regulation</keyword>
<keyword evidence="2" id="KW-0238">DNA-binding</keyword>
<feature type="region of interest" description="Disordered" evidence="6">
    <location>
        <begin position="16"/>
        <end position="135"/>
    </location>
</feature>
<dbReference type="SUPFAM" id="SSF49764">
    <property type="entry name" value="HSP20-like chaperones"/>
    <property type="match status" value="1"/>
</dbReference>
<gene>
    <name evidence="9" type="ORF">RND81_09G108500</name>
</gene>
<dbReference type="Pfam" id="PF01388">
    <property type="entry name" value="ARID"/>
    <property type="match status" value="1"/>
</dbReference>
<dbReference type="InterPro" id="IPR036431">
    <property type="entry name" value="ARID_dom_sf"/>
</dbReference>
<dbReference type="FunFam" id="2.60.40.790:FF:000014">
    <property type="entry name" value="AT-rich interactive domain-containing protein 3"/>
    <property type="match status" value="1"/>
</dbReference>
<evidence type="ECO:0000256" key="3">
    <source>
        <dbReference type="ARBA" id="ARBA00023163"/>
    </source>
</evidence>
<dbReference type="InterPro" id="IPR001606">
    <property type="entry name" value="ARID_dom"/>
</dbReference>
<dbReference type="SMART" id="SM01014">
    <property type="entry name" value="ARID"/>
    <property type="match status" value="1"/>
</dbReference>
<dbReference type="PANTHER" id="PTHR15348">
    <property type="entry name" value="AT-RICH INTERACTIVE DOMAIN-CONTAINING PROTEIN ARID DOMAIN- CONTAINING PROTEIN DEAD RINGER PROTEIN B-CELL REGULATOR OF IGH TRANSCRIPTION BRIGHT"/>
    <property type="match status" value="1"/>
</dbReference>